<dbReference type="InterPro" id="IPR001478">
    <property type="entry name" value="PDZ"/>
</dbReference>
<comment type="similarity">
    <text evidence="6">Belongs to the protein kinase superfamily. STE Ser/Thr protein kinase family. MAP kinase kinase subfamily.</text>
</comment>
<name>A0A024G2F5_9STRA</name>
<dbReference type="PANTHER" id="PTHR48013">
    <property type="entry name" value="DUAL SPECIFICITY MITOGEN-ACTIVATED PROTEIN KINASE KINASE 5-RELATED"/>
    <property type="match status" value="1"/>
</dbReference>
<dbReference type="PROSITE" id="PS50011">
    <property type="entry name" value="PROTEIN_KINASE_DOM"/>
    <property type="match status" value="1"/>
</dbReference>
<evidence type="ECO:0000256" key="10">
    <source>
        <dbReference type="ARBA" id="ARBA00051693"/>
    </source>
</evidence>
<gene>
    <name evidence="14" type="ORF">BN9_017140</name>
</gene>
<feature type="domain" description="PDZ" evidence="13">
    <location>
        <begin position="263"/>
        <end position="336"/>
    </location>
</feature>
<reference evidence="14 15" key="1">
    <citation type="submission" date="2012-05" db="EMBL/GenBank/DDBJ databases">
        <title>Recombination and specialization in a pathogen metapopulation.</title>
        <authorList>
            <person name="Gardiner A."/>
            <person name="Kemen E."/>
            <person name="Schultz-Larsen T."/>
            <person name="MacLean D."/>
            <person name="Van Oosterhout C."/>
            <person name="Jones J.D.G."/>
        </authorList>
    </citation>
    <scope>NUCLEOTIDE SEQUENCE [LARGE SCALE GENOMIC DNA]</scope>
    <source>
        <strain evidence="14 15">Ac Nc2</strain>
    </source>
</reference>
<evidence type="ECO:0000256" key="1">
    <source>
        <dbReference type="ARBA" id="ARBA00022527"/>
    </source>
</evidence>
<comment type="catalytic activity">
    <reaction evidence="8">
        <text>L-seryl-[protein] + ATP = O-phospho-L-seryl-[protein] + ADP + H(+)</text>
        <dbReference type="Rhea" id="RHEA:17989"/>
        <dbReference type="Rhea" id="RHEA-COMP:9863"/>
        <dbReference type="Rhea" id="RHEA-COMP:11604"/>
        <dbReference type="ChEBI" id="CHEBI:15378"/>
        <dbReference type="ChEBI" id="CHEBI:29999"/>
        <dbReference type="ChEBI" id="CHEBI:30616"/>
        <dbReference type="ChEBI" id="CHEBI:83421"/>
        <dbReference type="ChEBI" id="CHEBI:456216"/>
        <dbReference type="EC" id="2.7.12.2"/>
    </reaction>
</comment>
<evidence type="ECO:0000259" key="13">
    <source>
        <dbReference type="PROSITE" id="PS50106"/>
    </source>
</evidence>
<dbReference type="InterPro" id="IPR036034">
    <property type="entry name" value="PDZ_sf"/>
</dbReference>
<dbReference type="Gene3D" id="1.10.510.10">
    <property type="entry name" value="Transferase(Phosphotransferase) domain 1"/>
    <property type="match status" value="1"/>
</dbReference>
<dbReference type="EC" id="2.7.12.2" evidence="7"/>
<dbReference type="EMBL" id="CAIX01000012">
    <property type="protein sequence ID" value="CCI40930.1"/>
    <property type="molecule type" value="Genomic_DNA"/>
</dbReference>
<dbReference type="PROSITE" id="PS00107">
    <property type="entry name" value="PROTEIN_KINASE_ATP"/>
    <property type="match status" value="1"/>
</dbReference>
<sequence length="957" mass="108268">MHKNVSDKFSQSGCIFHVWNGEPLGFTIGLKWSEYNTLPHRRRVVIRRVDSRRNPLRVGDVLDAIGDSPVPSELSHPREIYSLIYGLEPPVILRFYSCSKDVIYQQQAIMLTQFRLGIVLSDHLYNNKRIPIVTCVQDVQNCGSNAAQPGDILVKVCGMHAITMTLDTIKKIVEDSARPIGLCFARIKRTKSCPISQFKKRNSLFTSSGLISEDVRCRSISYCDRKSYSTNLDKLEYTSIIDDEEFHTTFNESRDILICWEYGNLGVSLKASSTGNFPVVNRLTGKGTPRGINQLQYGDELFAVNEKSVAGAKVRELWRVLLKIAKPVVLRFKKKDDDTHAIWKDNMYEQNRRHYPLLHSNDRCYQNGTSSDSLDDSVTDSRNSNPLISIDHEVTDDDSEWKDAAKVFVHRIRVRNHLVSYELTWNDGPLGLRLRDYDQPPQGRVILIEEILQHSIIAQLGCVKVGDKLASINGLKIKQNTLIIGKLDKICKISKPVILGGRFDVPKSGIDEATVQKFEDGFQLDLQIAEEDVKKSYSVSSSGTFDAISFRVRQDGLICSPSDLRGRSRIERGLSARESHTSTHTIRKQFLKLGVLGRGASGVVHKAIHLPSLMLVAIKDIPVYECAKRHQLIAEIKTLYDNLSTLSDDNTTKALRTLAPCPEILCLYDAYMNPNEGYVSIVVEYMDGGSLQDIVDSGGCNSELVLANIARCVLKGLSYLHNKHQLHRDIKPSNLLINHFGEVKISDFGIAREMEDSMAKATTFVGTLTYMSPERIASEEYSYKSDVWSLGLSILTCALGKFPYSSKNGYWELLHKIRNEPPPMLPKDSFSNTFRDFMAKCLAKNEAERWTVQQLLLHPFVRQSSRKNHCSTANPAEYRHILRRAEAQQTRPEIVDRDQIDMLAETVVASYRKAAKKLIDAKRLHPQETVAWVEGLPAMQKPSEHQNNMLPRHFTQE</sequence>
<keyword evidence="1" id="KW-0723">Serine/threonine-protein kinase</keyword>
<evidence type="ECO:0000256" key="4">
    <source>
        <dbReference type="ARBA" id="ARBA00022777"/>
    </source>
</evidence>
<dbReference type="Pfam" id="PF00069">
    <property type="entry name" value="Pkinase"/>
    <property type="match status" value="1"/>
</dbReference>
<keyword evidence="2" id="KW-0808">Transferase</keyword>
<evidence type="ECO:0000256" key="3">
    <source>
        <dbReference type="ARBA" id="ARBA00022741"/>
    </source>
</evidence>
<dbReference type="SUPFAM" id="SSF56112">
    <property type="entry name" value="Protein kinase-like (PK-like)"/>
    <property type="match status" value="1"/>
</dbReference>
<keyword evidence="5 11" id="KW-0067">ATP-binding</keyword>
<feature type="domain" description="Protein kinase" evidence="12">
    <location>
        <begin position="590"/>
        <end position="861"/>
    </location>
</feature>
<dbReference type="SMART" id="SM00220">
    <property type="entry name" value="S_TKc"/>
    <property type="match status" value="1"/>
</dbReference>
<feature type="binding site" evidence="11">
    <location>
        <position position="619"/>
    </location>
    <ligand>
        <name>ATP</name>
        <dbReference type="ChEBI" id="CHEBI:30616"/>
    </ligand>
</feature>
<protein>
    <recommendedName>
        <fullName evidence="7">mitogen-activated protein kinase kinase</fullName>
        <ecNumber evidence="7">2.7.12.2</ecNumber>
    </recommendedName>
</protein>
<dbReference type="OrthoDB" id="10252354at2759"/>
<dbReference type="GO" id="GO:0004708">
    <property type="term" value="F:MAP kinase kinase activity"/>
    <property type="evidence" value="ECO:0007669"/>
    <property type="project" value="UniProtKB-EC"/>
</dbReference>
<dbReference type="InParanoid" id="A0A024G2F5"/>
<dbReference type="STRING" id="65357.A0A024G2F5"/>
<evidence type="ECO:0000256" key="5">
    <source>
        <dbReference type="ARBA" id="ARBA00022840"/>
    </source>
</evidence>
<keyword evidence="4" id="KW-0418">Kinase</keyword>
<dbReference type="SMART" id="SM00228">
    <property type="entry name" value="PDZ"/>
    <property type="match status" value="3"/>
</dbReference>
<feature type="domain" description="PDZ" evidence="13">
    <location>
        <begin position="418"/>
        <end position="478"/>
    </location>
</feature>
<dbReference type="Gene3D" id="3.30.200.20">
    <property type="entry name" value="Phosphorylase Kinase, domain 1"/>
    <property type="match status" value="1"/>
</dbReference>
<dbReference type="InterPro" id="IPR000719">
    <property type="entry name" value="Prot_kinase_dom"/>
</dbReference>
<accession>A0A024G2F5</accession>
<evidence type="ECO:0000256" key="7">
    <source>
        <dbReference type="ARBA" id="ARBA00038999"/>
    </source>
</evidence>
<evidence type="ECO:0000256" key="6">
    <source>
        <dbReference type="ARBA" id="ARBA00038035"/>
    </source>
</evidence>
<keyword evidence="15" id="KW-1185">Reference proteome</keyword>
<dbReference type="InterPro" id="IPR011009">
    <property type="entry name" value="Kinase-like_dom_sf"/>
</dbReference>
<dbReference type="SUPFAM" id="SSF50156">
    <property type="entry name" value="PDZ domain-like"/>
    <property type="match status" value="2"/>
</dbReference>
<evidence type="ECO:0000256" key="2">
    <source>
        <dbReference type="ARBA" id="ARBA00022679"/>
    </source>
</evidence>
<dbReference type="GO" id="GO:0004674">
    <property type="term" value="F:protein serine/threonine kinase activity"/>
    <property type="evidence" value="ECO:0007669"/>
    <property type="project" value="UniProtKB-KW"/>
</dbReference>
<evidence type="ECO:0000256" key="9">
    <source>
        <dbReference type="ARBA" id="ARBA00049299"/>
    </source>
</evidence>
<comment type="caution">
    <text evidence="14">The sequence shown here is derived from an EMBL/GenBank/DDBJ whole genome shotgun (WGS) entry which is preliminary data.</text>
</comment>
<evidence type="ECO:0000256" key="11">
    <source>
        <dbReference type="PROSITE-ProRule" id="PRU10141"/>
    </source>
</evidence>
<proteinExistence type="inferred from homology"/>
<dbReference type="FunFam" id="1.10.510.10:FF:000432">
    <property type="entry name" value="mitogen-activated protein kinase kinase 3"/>
    <property type="match status" value="1"/>
</dbReference>
<comment type="catalytic activity">
    <reaction evidence="9">
        <text>L-threonyl-[protein] + ATP = O-phospho-L-threonyl-[protein] + ADP + H(+)</text>
        <dbReference type="Rhea" id="RHEA:46608"/>
        <dbReference type="Rhea" id="RHEA-COMP:11060"/>
        <dbReference type="Rhea" id="RHEA-COMP:11605"/>
        <dbReference type="ChEBI" id="CHEBI:15378"/>
        <dbReference type="ChEBI" id="CHEBI:30013"/>
        <dbReference type="ChEBI" id="CHEBI:30616"/>
        <dbReference type="ChEBI" id="CHEBI:61977"/>
        <dbReference type="ChEBI" id="CHEBI:456216"/>
        <dbReference type="EC" id="2.7.12.2"/>
    </reaction>
</comment>
<dbReference type="InterPro" id="IPR017441">
    <property type="entry name" value="Protein_kinase_ATP_BS"/>
</dbReference>
<dbReference type="Gene3D" id="2.30.42.10">
    <property type="match status" value="1"/>
</dbReference>
<dbReference type="GO" id="GO:0005524">
    <property type="term" value="F:ATP binding"/>
    <property type="evidence" value="ECO:0007669"/>
    <property type="project" value="UniProtKB-UniRule"/>
</dbReference>
<dbReference type="PANTHER" id="PTHR48013:SF9">
    <property type="entry name" value="DUAL SPECIFICITY MITOGEN-ACTIVATED PROTEIN KINASE KINASE 5"/>
    <property type="match status" value="1"/>
</dbReference>
<keyword evidence="3 11" id="KW-0547">Nucleotide-binding</keyword>
<evidence type="ECO:0000313" key="14">
    <source>
        <dbReference type="EMBL" id="CCI40930.1"/>
    </source>
</evidence>
<dbReference type="AlphaFoldDB" id="A0A024G2F5"/>
<organism evidence="14 15">
    <name type="scientific">Albugo candida</name>
    <dbReference type="NCBI Taxonomy" id="65357"/>
    <lineage>
        <taxon>Eukaryota</taxon>
        <taxon>Sar</taxon>
        <taxon>Stramenopiles</taxon>
        <taxon>Oomycota</taxon>
        <taxon>Peronosporomycetes</taxon>
        <taxon>Albuginales</taxon>
        <taxon>Albuginaceae</taxon>
        <taxon>Albugo</taxon>
    </lineage>
</organism>
<comment type="catalytic activity">
    <reaction evidence="10">
        <text>L-tyrosyl-[protein] + ATP = O-phospho-L-tyrosyl-[protein] + ADP + H(+)</text>
        <dbReference type="Rhea" id="RHEA:10596"/>
        <dbReference type="Rhea" id="RHEA-COMP:10136"/>
        <dbReference type="Rhea" id="RHEA-COMP:20101"/>
        <dbReference type="ChEBI" id="CHEBI:15378"/>
        <dbReference type="ChEBI" id="CHEBI:30616"/>
        <dbReference type="ChEBI" id="CHEBI:46858"/>
        <dbReference type="ChEBI" id="CHEBI:61978"/>
        <dbReference type="ChEBI" id="CHEBI:456216"/>
        <dbReference type="EC" id="2.7.12.2"/>
    </reaction>
</comment>
<dbReference type="CDD" id="cd06623">
    <property type="entry name" value="PKc_MAPKK_plant_like"/>
    <property type="match status" value="1"/>
</dbReference>
<dbReference type="Proteomes" id="UP000053237">
    <property type="component" value="Unassembled WGS sequence"/>
</dbReference>
<evidence type="ECO:0000313" key="15">
    <source>
        <dbReference type="Proteomes" id="UP000053237"/>
    </source>
</evidence>
<evidence type="ECO:0000256" key="8">
    <source>
        <dbReference type="ARBA" id="ARBA00049014"/>
    </source>
</evidence>
<evidence type="ECO:0000259" key="12">
    <source>
        <dbReference type="PROSITE" id="PS50011"/>
    </source>
</evidence>
<dbReference type="PROSITE" id="PS50106">
    <property type="entry name" value="PDZ"/>
    <property type="match status" value="2"/>
</dbReference>